<comment type="caution">
    <text evidence="1">The sequence shown here is derived from an EMBL/GenBank/DDBJ whole genome shotgun (WGS) entry which is preliminary data.</text>
</comment>
<keyword evidence="2" id="KW-1185">Reference proteome</keyword>
<proteinExistence type="predicted"/>
<dbReference type="AlphaFoldDB" id="A0A7W1WSF1"/>
<gene>
    <name evidence="1" type="ORF">H1191_12735</name>
</gene>
<name>A0A7W1WSF1_9BACL</name>
<organism evidence="1 2">
    <name type="scientific">Paenactinomyces guangxiensis</name>
    <dbReference type="NCBI Taxonomy" id="1490290"/>
    <lineage>
        <taxon>Bacteria</taxon>
        <taxon>Bacillati</taxon>
        <taxon>Bacillota</taxon>
        <taxon>Bacilli</taxon>
        <taxon>Bacillales</taxon>
        <taxon>Thermoactinomycetaceae</taxon>
        <taxon>Paenactinomyces</taxon>
    </lineage>
</organism>
<dbReference type="EMBL" id="JACEIQ010000012">
    <property type="protein sequence ID" value="MBA4495172.1"/>
    <property type="molecule type" value="Genomic_DNA"/>
</dbReference>
<evidence type="ECO:0000313" key="2">
    <source>
        <dbReference type="Proteomes" id="UP000535491"/>
    </source>
</evidence>
<protein>
    <submittedName>
        <fullName evidence="1">Uncharacterized protein</fullName>
    </submittedName>
</protein>
<evidence type="ECO:0000313" key="1">
    <source>
        <dbReference type="EMBL" id="MBA4495172.1"/>
    </source>
</evidence>
<reference evidence="1 2" key="1">
    <citation type="submission" date="2020-07" db="EMBL/GenBank/DDBJ databases">
        <authorList>
            <person name="Feng H."/>
        </authorList>
    </citation>
    <scope>NUCLEOTIDE SEQUENCE [LARGE SCALE GENOMIC DNA]</scope>
    <source>
        <strain evidence="2">s-10</strain>
    </source>
</reference>
<dbReference type="Proteomes" id="UP000535491">
    <property type="component" value="Unassembled WGS sequence"/>
</dbReference>
<dbReference type="RefSeq" id="WP_181752432.1">
    <property type="nucleotide sequence ID" value="NZ_JACEIQ010000012.1"/>
</dbReference>
<sequence length="66" mass="7865">MAWLREEFQPEFPLSMLFEKQTIAKLTREQGRDFTVLLCCLYRPKGKKCLFFAFTRLGEMPSLIFI</sequence>
<accession>A0A7W1WSF1</accession>